<reference evidence="2" key="1">
    <citation type="journal article" date="2019" name="Int. J. Syst. Evol. Microbiol.">
        <title>The Global Catalogue of Microorganisms (GCM) 10K type strain sequencing project: providing services to taxonomists for standard genome sequencing and annotation.</title>
        <authorList>
            <consortium name="The Broad Institute Genomics Platform"/>
            <consortium name="The Broad Institute Genome Sequencing Center for Infectious Disease"/>
            <person name="Wu L."/>
            <person name="Ma J."/>
        </authorList>
    </citation>
    <scope>NUCLEOTIDE SEQUENCE [LARGE SCALE GENOMIC DNA]</scope>
    <source>
        <strain evidence="2">CCUG 55328</strain>
    </source>
</reference>
<name>A0ABW3TAH0_9RHOB</name>
<protein>
    <recommendedName>
        <fullName evidence="3">Sulfotransferase family protein</fullName>
    </recommendedName>
</protein>
<dbReference type="RefSeq" id="WP_380789006.1">
    <property type="nucleotide sequence ID" value="NZ_JBHTKR010000001.1"/>
</dbReference>
<evidence type="ECO:0000313" key="1">
    <source>
        <dbReference type="EMBL" id="MFD1193705.1"/>
    </source>
</evidence>
<accession>A0ABW3TAH0</accession>
<evidence type="ECO:0008006" key="3">
    <source>
        <dbReference type="Google" id="ProtNLM"/>
    </source>
</evidence>
<comment type="caution">
    <text evidence="1">The sequence shown here is derived from an EMBL/GenBank/DDBJ whole genome shotgun (WGS) entry which is preliminary data.</text>
</comment>
<proteinExistence type="predicted"/>
<evidence type="ECO:0000313" key="2">
    <source>
        <dbReference type="Proteomes" id="UP001597151"/>
    </source>
</evidence>
<dbReference type="EMBL" id="JBHTKR010000001">
    <property type="protein sequence ID" value="MFD1193705.1"/>
    <property type="molecule type" value="Genomic_DNA"/>
</dbReference>
<keyword evidence="2" id="KW-1185">Reference proteome</keyword>
<gene>
    <name evidence="1" type="ORF">ACFQ3C_03355</name>
</gene>
<dbReference type="Proteomes" id="UP001597151">
    <property type="component" value="Unassembled WGS sequence"/>
</dbReference>
<dbReference type="SUPFAM" id="SSF52540">
    <property type="entry name" value="P-loop containing nucleoside triphosphate hydrolases"/>
    <property type="match status" value="1"/>
</dbReference>
<organism evidence="1 2">
    <name type="scientific">Seohaeicola saemankumensis</name>
    <dbReference type="NCBI Taxonomy" id="481181"/>
    <lineage>
        <taxon>Bacteria</taxon>
        <taxon>Pseudomonadati</taxon>
        <taxon>Pseudomonadota</taxon>
        <taxon>Alphaproteobacteria</taxon>
        <taxon>Rhodobacterales</taxon>
        <taxon>Roseobacteraceae</taxon>
        <taxon>Seohaeicola</taxon>
    </lineage>
</organism>
<sequence length="253" mass="28289">MAGKTEMIPADFARTGLHIAGNGTRPTRFQVLGERSSGTNYVKRLIGKNVALKPTEALGWKHAHTHAKEVPADLALICVVRHAVPWVLSMHAKPWHCTPAMQALEFPAFIRAPWDTIFDRSRYFNVPERVLGRPLKPDRDPETLERYPDLIALRQGKLDSLLARRAAGCTFVLLRMEEAVTHPGEVLQAICSGLDLPAPKNPVRRVVKRLGAKFKPAIPDRPQTPKALAPEDMEWLRGRLDLDQEAALGYSYD</sequence>
<dbReference type="InterPro" id="IPR027417">
    <property type="entry name" value="P-loop_NTPase"/>
</dbReference>